<accession>W9RI19</accession>
<dbReference type="AlphaFoldDB" id="W9RI19"/>
<feature type="domain" description="Fe2OG dioxygenase" evidence="1">
    <location>
        <begin position="19"/>
        <end position="116"/>
    </location>
</feature>
<dbReference type="InterPro" id="IPR050231">
    <property type="entry name" value="Iron_ascorbate_oxido_reductase"/>
</dbReference>
<dbReference type="STRING" id="981085.W9RI19"/>
<proteinExistence type="predicted"/>
<keyword evidence="3" id="KW-1185">Reference proteome</keyword>
<dbReference type="Pfam" id="PF03171">
    <property type="entry name" value="2OG-FeII_Oxy"/>
    <property type="match status" value="1"/>
</dbReference>
<sequence length="168" mass="18454">MAPNPPQPEEYPESLRAYLGVSLLSAVSLDPDRTIGHAKHTDPDFLTVLLQDHIGGLQVLHQGHWVDVTPLRGALVVNIGDLLQLISIDKLKSVEHKVLAKSTGPRISVACFFSTHFQESDKLYGPIKELLTDDSPALYKETFIKDFVNCFYSSGLGGISALSQLRLC</sequence>
<dbReference type="Gene3D" id="2.60.120.330">
    <property type="entry name" value="B-lactam Antibiotic, Isopenicillin N Synthase, Chain"/>
    <property type="match status" value="1"/>
</dbReference>
<evidence type="ECO:0000313" key="2">
    <source>
        <dbReference type="EMBL" id="EXB93192.1"/>
    </source>
</evidence>
<dbReference type="PANTHER" id="PTHR47990">
    <property type="entry name" value="2-OXOGLUTARATE (2OG) AND FE(II)-DEPENDENT OXYGENASE SUPERFAMILY PROTEIN-RELATED"/>
    <property type="match status" value="1"/>
</dbReference>
<dbReference type="eggNOG" id="KOG0143">
    <property type="taxonomic scope" value="Eukaryota"/>
</dbReference>
<name>W9RI19_9ROSA</name>
<dbReference type="SUPFAM" id="SSF51197">
    <property type="entry name" value="Clavaminate synthase-like"/>
    <property type="match status" value="1"/>
</dbReference>
<evidence type="ECO:0000313" key="3">
    <source>
        <dbReference type="Proteomes" id="UP000030645"/>
    </source>
</evidence>
<dbReference type="InterPro" id="IPR027443">
    <property type="entry name" value="IPNS-like_sf"/>
</dbReference>
<dbReference type="Proteomes" id="UP000030645">
    <property type="component" value="Unassembled WGS sequence"/>
</dbReference>
<dbReference type="InterPro" id="IPR005123">
    <property type="entry name" value="Oxoglu/Fe-dep_dioxygenase_dom"/>
</dbReference>
<dbReference type="InterPro" id="IPR044861">
    <property type="entry name" value="IPNS-like_FE2OG_OXY"/>
</dbReference>
<organism evidence="2 3">
    <name type="scientific">Morus notabilis</name>
    <dbReference type="NCBI Taxonomy" id="981085"/>
    <lineage>
        <taxon>Eukaryota</taxon>
        <taxon>Viridiplantae</taxon>
        <taxon>Streptophyta</taxon>
        <taxon>Embryophyta</taxon>
        <taxon>Tracheophyta</taxon>
        <taxon>Spermatophyta</taxon>
        <taxon>Magnoliopsida</taxon>
        <taxon>eudicotyledons</taxon>
        <taxon>Gunneridae</taxon>
        <taxon>Pentapetalae</taxon>
        <taxon>rosids</taxon>
        <taxon>fabids</taxon>
        <taxon>Rosales</taxon>
        <taxon>Moraceae</taxon>
        <taxon>Moreae</taxon>
        <taxon>Morus</taxon>
    </lineage>
</organism>
<gene>
    <name evidence="2" type="ORF">L484_024530</name>
</gene>
<protein>
    <submittedName>
        <fullName evidence="2">1-aminocyclopropane-1-carboxylate oxidase-11-like protein</fullName>
    </submittedName>
</protein>
<evidence type="ECO:0000259" key="1">
    <source>
        <dbReference type="PROSITE" id="PS51471"/>
    </source>
</evidence>
<dbReference type="EMBL" id="KE345062">
    <property type="protein sequence ID" value="EXB93192.1"/>
    <property type="molecule type" value="Genomic_DNA"/>
</dbReference>
<reference evidence="3" key="1">
    <citation type="submission" date="2013-01" db="EMBL/GenBank/DDBJ databases">
        <title>Draft Genome Sequence of a Mulberry Tree, Morus notabilis C.K. Schneid.</title>
        <authorList>
            <person name="He N."/>
            <person name="Zhao S."/>
        </authorList>
    </citation>
    <scope>NUCLEOTIDE SEQUENCE</scope>
</reference>
<dbReference type="PROSITE" id="PS51471">
    <property type="entry name" value="FE2OG_OXY"/>
    <property type="match status" value="1"/>
</dbReference>